<keyword evidence="1" id="KW-0472">Membrane</keyword>
<accession>A0AAP0NWE4</accession>
<dbReference type="EMBL" id="JBBNAF010000008">
    <property type="protein sequence ID" value="KAK9121523.1"/>
    <property type="molecule type" value="Genomic_DNA"/>
</dbReference>
<evidence type="ECO:0000313" key="2">
    <source>
        <dbReference type="EMBL" id="KAK9121523.1"/>
    </source>
</evidence>
<comment type="caution">
    <text evidence="2">The sequence shown here is derived from an EMBL/GenBank/DDBJ whole genome shotgun (WGS) entry which is preliminary data.</text>
</comment>
<feature type="transmembrane region" description="Helical" evidence="1">
    <location>
        <begin position="69"/>
        <end position="88"/>
    </location>
</feature>
<dbReference type="AlphaFoldDB" id="A0AAP0NWE4"/>
<proteinExistence type="predicted"/>
<reference evidence="2 3" key="1">
    <citation type="submission" date="2024-01" db="EMBL/GenBank/DDBJ databases">
        <title>Genome assemblies of Stephania.</title>
        <authorList>
            <person name="Yang L."/>
        </authorList>
    </citation>
    <scope>NUCLEOTIDE SEQUENCE [LARGE SCALE GENOMIC DNA]</scope>
    <source>
        <strain evidence="2">YNDBR</strain>
        <tissue evidence="2">Leaf</tissue>
    </source>
</reference>
<keyword evidence="1" id="KW-0812">Transmembrane</keyword>
<keyword evidence="3" id="KW-1185">Reference proteome</keyword>
<name>A0AAP0NWE4_9MAGN</name>
<keyword evidence="1" id="KW-1133">Transmembrane helix</keyword>
<organism evidence="2 3">
    <name type="scientific">Stephania yunnanensis</name>
    <dbReference type="NCBI Taxonomy" id="152371"/>
    <lineage>
        <taxon>Eukaryota</taxon>
        <taxon>Viridiplantae</taxon>
        <taxon>Streptophyta</taxon>
        <taxon>Embryophyta</taxon>
        <taxon>Tracheophyta</taxon>
        <taxon>Spermatophyta</taxon>
        <taxon>Magnoliopsida</taxon>
        <taxon>Ranunculales</taxon>
        <taxon>Menispermaceae</taxon>
        <taxon>Menispermoideae</taxon>
        <taxon>Cissampelideae</taxon>
        <taxon>Stephania</taxon>
    </lineage>
</organism>
<gene>
    <name evidence="2" type="ORF">Syun_019140</name>
</gene>
<evidence type="ECO:0000256" key="1">
    <source>
        <dbReference type="SAM" id="Phobius"/>
    </source>
</evidence>
<sequence>MGFALLTIFMFALAIPYDHWITKENNIGISAAVGKARAIVGAFDFLYVVQSQDRTKSDTRYPPGIRVKYSLIMLSVINFVGALFTLLVPESKGRSLEEISGDTCEDDEKEAVETQHVHTDSSSRTLLLPVVETKYLQTLSIYT</sequence>
<protein>
    <submittedName>
        <fullName evidence="2">Uncharacterized protein</fullName>
    </submittedName>
</protein>
<dbReference type="Gene3D" id="1.20.1250.20">
    <property type="entry name" value="MFS general substrate transporter like domains"/>
    <property type="match status" value="1"/>
</dbReference>
<evidence type="ECO:0000313" key="3">
    <source>
        <dbReference type="Proteomes" id="UP001420932"/>
    </source>
</evidence>
<dbReference type="Proteomes" id="UP001420932">
    <property type="component" value="Unassembled WGS sequence"/>
</dbReference>
<dbReference type="InterPro" id="IPR036259">
    <property type="entry name" value="MFS_trans_sf"/>
</dbReference>